<dbReference type="PANTHER" id="PTHR43472:SF1">
    <property type="entry name" value="PHOSPHORIBOSYLAMINE--GLYCINE LIGASE, CHLOROPLASTIC"/>
    <property type="match status" value="1"/>
</dbReference>
<reference evidence="15 16" key="1">
    <citation type="submission" date="2016-01" db="EMBL/GenBank/DDBJ databases">
        <authorList>
            <person name="Oliw E.H."/>
        </authorList>
    </citation>
    <scope>NUCLEOTIDE SEQUENCE [LARGE SCALE GENOMIC DNA]</scope>
    <source>
        <strain evidence="15 16">GED7760B</strain>
    </source>
</reference>
<dbReference type="Gene3D" id="3.90.600.10">
    <property type="entry name" value="Phosphoribosylglycinamide synthetase, C-terminal domain"/>
    <property type="match status" value="1"/>
</dbReference>
<evidence type="ECO:0000256" key="4">
    <source>
        <dbReference type="ARBA" id="ARBA00013255"/>
    </source>
</evidence>
<dbReference type="Pfam" id="PF02844">
    <property type="entry name" value="GARS_N"/>
    <property type="match status" value="1"/>
</dbReference>
<dbReference type="InterPro" id="IPR020560">
    <property type="entry name" value="PRibGlycinamide_synth_C-dom"/>
</dbReference>
<dbReference type="HAMAP" id="MF_00138">
    <property type="entry name" value="GARS"/>
    <property type="match status" value="1"/>
</dbReference>
<sequence>MKVLVVGSGAREHAIATAFLNSKSVSEVTVAPGNPGMIKSGIKVEAISESDHNALIEFVKNNNYDFAFIGPEVPLIEGIVDDFKSHGLLAFGPNKAAAQIEGSKDFAKQLMQRHNIPTASYRTFSELNPAEEYVKKHGAPIVIKADGLAAGKGVTVATSVDQALNALNEIFVDNRFGKAGAKVVIEEFLDGEEFSLMSFVNGTDFWVMPISQDHKRAHDGDTGPNTGGMGAYSPVPQISEDVVKQAISQIVRPTVEALSSEGMPFTGVLYAGLINTAQGAKVIEFNARFGDPETEVVLPRLTSDFGEAIFNILTGKKPTFTWAKNGVTLGVVLASKGYPGKLVTGTPLPQISLNSSDQHVYYSGVKLDENNNLVTSSGRVALLQVNGKDVKDAQSKAYSILDNIDFSNMFYRHDIASKALKALQS</sequence>
<comment type="similarity">
    <text evidence="9 12">Belongs to the GARS family.</text>
</comment>
<evidence type="ECO:0000256" key="10">
    <source>
        <dbReference type="ARBA" id="ARBA00042242"/>
    </source>
</evidence>
<dbReference type="SMART" id="SM01209">
    <property type="entry name" value="GARS_A"/>
    <property type="match status" value="1"/>
</dbReference>
<dbReference type="UniPathway" id="UPA00074">
    <property type="reaction ID" value="UER00125"/>
</dbReference>
<dbReference type="InterPro" id="IPR020559">
    <property type="entry name" value="PRibGlycinamide_synth_CS"/>
</dbReference>
<dbReference type="GO" id="GO:0004637">
    <property type="term" value="F:phosphoribosylamine-glycine ligase activity"/>
    <property type="evidence" value="ECO:0007669"/>
    <property type="project" value="UniProtKB-UniRule"/>
</dbReference>
<comment type="cofactor">
    <cofactor evidence="2">
        <name>Mg(2+)</name>
        <dbReference type="ChEBI" id="CHEBI:18420"/>
    </cofactor>
</comment>
<keyword evidence="7 12" id="KW-0658">Purine biosynthesis</keyword>
<dbReference type="InterPro" id="IPR020562">
    <property type="entry name" value="PRibGlycinamide_synth_N"/>
</dbReference>
<dbReference type="InterPro" id="IPR011054">
    <property type="entry name" value="Rudment_hybrid_motif"/>
</dbReference>
<evidence type="ECO:0000256" key="6">
    <source>
        <dbReference type="ARBA" id="ARBA00022741"/>
    </source>
</evidence>
<dbReference type="Proteomes" id="UP000070558">
    <property type="component" value="Unassembled WGS sequence"/>
</dbReference>
<dbReference type="SUPFAM" id="SSF52440">
    <property type="entry name" value="PreATP-grasp domain"/>
    <property type="match status" value="1"/>
</dbReference>
<dbReference type="NCBIfam" id="TIGR00877">
    <property type="entry name" value="purD"/>
    <property type="match status" value="1"/>
</dbReference>
<dbReference type="SMART" id="SM01210">
    <property type="entry name" value="GARS_C"/>
    <property type="match status" value="1"/>
</dbReference>
<comment type="cofactor">
    <cofactor evidence="1">
        <name>Mn(2+)</name>
        <dbReference type="ChEBI" id="CHEBI:29035"/>
    </cofactor>
</comment>
<evidence type="ECO:0000256" key="8">
    <source>
        <dbReference type="ARBA" id="ARBA00022840"/>
    </source>
</evidence>
<evidence type="ECO:0000256" key="9">
    <source>
        <dbReference type="ARBA" id="ARBA00038345"/>
    </source>
</evidence>
<keyword evidence="8 13" id="KW-0067">ATP-binding</keyword>
<name>A0A133NQJ8_GARVA</name>
<dbReference type="Pfam" id="PF02843">
    <property type="entry name" value="GARS_C"/>
    <property type="match status" value="1"/>
</dbReference>
<dbReference type="InterPro" id="IPR016185">
    <property type="entry name" value="PreATP-grasp_dom_sf"/>
</dbReference>
<evidence type="ECO:0000313" key="15">
    <source>
        <dbReference type="EMBL" id="KXA18559.1"/>
    </source>
</evidence>
<dbReference type="InterPro" id="IPR000115">
    <property type="entry name" value="PRibGlycinamide_synth"/>
</dbReference>
<evidence type="ECO:0000256" key="3">
    <source>
        <dbReference type="ARBA" id="ARBA00005174"/>
    </source>
</evidence>
<dbReference type="PROSITE" id="PS00184">
    <property type="entry name" value="GARS"/>
    <property type="match status" value="1"/>
</dbReference>
<accession>A0A133NQJ8</accession>
<protein>
    <recommendedName>
        <fullName evidence="4 12">Phosphoribosylamine--glycine ligase</fullName>
        <ecNumber evidence="4 12">6.3.4.13</ecNumber>
    </recommendedName>
    <alternativeName>
        <fullName evidence="12">GARS</fullName>
    </alternativeName>
    <alternativeName>
        <fullName evidence="10 12">Glycinamide ribonucleotide synthetase</fullName>
    </alternativeName>
    <alternativeName>
        <fullName evidence="11 12">Phosphoribosylglycinamide synthetase</fullName>
    </alternativeName>
</protein>
<dbReference type="EC" id="6.3.4.13" evidence="4 12"/>
<comment type="pathway">
    <text evidence="3 12">Purine metabolism; IMP biosynthesis via de novo pathway; N(1)-(5-phospho-D-ribosyl)glycinamide from 5-phospho-alpha-D-ribose 1-diphosphate: step 2/2.</text>
</comment>
<keyword evidence="5 12" id="KW-0436">Ligase</keyword>
<comment type="caution">
    <text evidence="15">The sequence shown here is derived from an EMBL/GenBank/DDBJ whole genome shotgun (WGS) entry which is preliminary data.</text>
</comment>
<evidence type="ECO:0000256" key="1">
    <source>
        <dbReference type="ARBA" id="ARBA00001936"/>
    </source>
</evidence>
<evidence type="ECO:0000256" key="13">
    <source>
        <dbReference type="PROSITE-ProRule" id="PRU00409"/>
    </source>
</evidence>
<dbReference type="Pfam" id="PF01071">
    <property type="entry name" value="GARS_A"/>
    <property type="match status" value="1"/>
</dbReference>
<dbReference type="OrthoDB" id="9807240at2"/>
<evidence type="ECO:0000256" key="11">
    <source>
        <dbReference type="ARBA" id="ARBA00042864"/>
    </source>
</evidence>
<dbReference type="Gene3D" id="3.30.1490.20">
    <property type="entry name" value="ATP-grasp fold, A domain"/>
    <property type="match status" value="1"/>
</dbReference>
<dbReference type="EMBL" id="LRQA01000029">
    <property type="protein sequence ID" value="KXA18559.1"/>
    <property type="molecule type" value="Genomic_DNA"/>
</dbReference>
<organism evidence="15 16">
    <name type="scientific">Gardnerella vaginalis</name>
    <dbReference type="NCBI Taxonomy" id="2702"/>
    <lineage>
        <taxon>Bacteria</taxon>
        <taxon>Bacillati</taxon>
        <taxon>Actinomycetota</taxon>
        <taxon>Actinomycetes</taxon>
        <taxon>Bifidobacteriales</taxon>
        <taxon>Bifidobacteriaceae</taxon>
        <taxon>Gardnerella</taxon>
    </lineage>
</organism>
<dbReference type="PANTHER" id="PTHR43472">
    <property type="entry name" value="PHOSPHORIBOSYLAMINE--GLYCINE LIGASE"/>
    <property type="match status" value="1"/>
</dbReference>
<dbReference type="InterPro" id="IPR013815">
    <property type="entry name" value="ATP_grasp_subdomain_1"/>
</dbReference>
<dbReference type="InterPro" id="IPR020561">
    <property type="entry name" value="PRibGlycinamid_synth_ATP-grasp"/>
</dbReference>
<dbReference type="GO" id="GO:0005524">
    <property type="term" value="F:ATP binding"/>
    <property type="evidence" value="ECO:0007669"/>
    <property type="project" value="UniProtKB-UniRule"/>
</dbReference>
<dbReference type="Gene3D" id="3.40.50.20">
    <property type="match status" value="1"/>
</dbReference>
<proteinExistence type="inferred from homology"/>
<evidence type="ECO:0000313" key="16">
    <source>
        <dbReference type="Proteomes" id="UP000070558"/>
    </source>
</evidence>
<dbReference type="InterPro" id="IPR037123">
    <property type="entry name" value="PRibGlycinamide_synth_C_sf"/>
</dbReference>
<dbReference type="PATRIC" id="fig|2702.99.peg.485"/>
<dbReference type="SUPFAM" id="SSF56059">
    <property type="entry name" value="Glutathione synthetase ATP-binding domain-like"/>
    <property type="match status" value="1"/>
</dbReference>
<dbReference type="GO" id="GO:0046872">
    <property type="term" value="F:metal ion binding"/>
    <property type="evidence" value="ECO:0007669"/>
    <property type="project" value="InterPro"/>
</dbReference>
<evidence type="ECO:0000256" key="5">
    <source>
        <dbReference type="ARBA" id="ARBA00022598"/>
    </source>
</evidence>
<gene>
    <name evidence="12" type="primary">purD</name>
    <name evidence="15" type="ORF">HMPREF3216_00492</name>
</gene>
<dbReference type="InterPro" id="IPR011761">
    <property type="entry name" value="ATP-grasp"/>
</dbReference>
<dbReference type="FunFam" id="3.30.1490.20:FF:000006">
    <property type="entry name" value="phosphoribosylamine--glycine ligase, chloroplastic-like"/>
    <property type="match status" value="1"/>
</dbReference>
<dbReference type="GO" id="GO:0006189">
    <property type="term" value="P:'de novo' IMP biosynthetic process"/>
    <property type="evidence" value="ECO:0007669"/>
    <property type="project" value="UniProtKB-UniRule"/>
</dbReference>
<dbReference type="PROSITE" id="PS50975">
    <property type="entry name" value="ATP_GRASP"/>
    <property type="match status" value="1"/>
</dbReference>
<dbReference type="Gene3D" id="3.30.470.20">
    <property type="entry name" value="ATP-grasp fold, B domain"/>
    <property type="match status" value="1"/>
</dbReference>
<evidence type="ECO:0000256" key="2">
    <source>
        <dbReference type="ARBA" id="ARBA00001946"/>
    </source>
</evidence>
<dbReference type="SUPFAM" id="SSF51246">
    <property type="entry name" value="Rudiment single hybrid motif"/>
    <property type="match status" value="1"/>
</dbReference>
<dbReference type="GO" id="GO:0009113">
    <property type="term" value="P:purine nucleobase biosynthetic process"/>
    <property type="evidence" value="ECO:0007669"/>
    <property type="project" value="InterPro"/>
</dbReference>
<dbReference type="AlphaFoldDB" id="A0A133NQJ8"/>
<dbReference type="RefSeq" id="WP_060786743.1">
    <property type="nucleotide sequence ID" value="NZ_JBLLQE010000019.1"/>
</dbReference>
<evidence type="ECO:0000259" key="14">
    <source>
        <dbReference type="PROSITE" id="PS50975"/>
    </source>
</evidence>
<evidence type="ECO:0000256" key="12">
    <source>
        <dbReference type="HAMAP-Rule" id="MF_00138"/>
    </source>
</evidence>
<evidence type="ECO:0000256" key="7">
    <source>
        <dbReference type="ARBA" id="ARBA00022755"/>
    </source>
</evidence>
<comment type="catalytic activity">
    <reaction evidence="12">
        <text>5-phospho-beta-D-ribosylamine + glycine + ATP = N(1)-(5-phospho-beta-D-ribosyl)glycinamide + ADP + phosphate + H(+)</text>
        <dbReference type="Rhea" id="RHEA:17453"/>
        <dbReference type="ChEBI" id="CHEBI:15378"/>
        <dbReference type="ChEBI" id="CHEBI:30616"/>
        <dbReference type="ChEBI" id="CHEBI:43474"/>
        <dbReference type="ChEBI" id="CHEBI:57305"/>
        <dbReference type="ChEBI" id="CHEBI:58681"/>
        <dbReference type="ChEBI" id="CHEBI:143788"/>
        <dbReference type="ChEBI" id="CHEBI:456216"/>
        <dbReference type="EC" id="6.3.4.13"/>
    </reaction>
</comment>
<feature type="domain" description="ATP-grasp" evidence="14">
    <location>
        <begin position="108"/>
        <end position="314"/>
    </location>
</feature>
<keyword evidence="6 13" id="KW-0547">Nucleotide-binding</keyword>